<dbReference type="SMART" id="SM00363">
    <property type="entry name" value="S4"/>
    <property type="match status" value="1"/>
</dbReference>
<name>A0A0S6UDG8_NEOTH</name>
<protein>
    <recommendedName>
        <fullName evidence="5">Pseudouridine synthase</fullName>
        <ecNumber evidence="5">5.4.99.-</ecNumber>
    </recommendedName>
</protein>
<dbReference type="GO" id="GO:0000455">
    <property type="term" value="P:enzyme-directed rRNA pseudouridine synthesis"/>
    <property type="evidence" value="ECO:0007669"/>
    <property type="project" value="UniProtKB-ARBA"/>
</dbReference>
<dbReference type="InterPro" id="IPR020103">
    <property type="entry name" value="PsdUridine_synth_cat_dom_sf"/>
</dbReference>
<dbReference type="CDD" id="cd02870">
    <property type="entry name" value="PseudoU_synth_RsuA_like"/>
    <property type="match status" value="1"/>
</dbReference>
<dbReference type="SUPFAM" id="SSF55120">
    <property type="entry name" value="Pseudouridine synthase"/>
    <property type="match status" value="1"/>
</dbReference>
<dbReference type="EC" id="5.4.99.-" evidence="5"/>
<dbReference type="PANTHER" id="PTHR47683:SF2">
    <property type="entry name" value="RNA-BINDING S4 DOMAIN-CONTAINING PROTEIN"/>
    <property type="match status" value="1"/>
</dbReference>
<keyword evidence="3 5" id="KW-0413">Isomerase</keyword>
<keyword evidence="2 4" id="KW-0694">RNA-binding</keyword>
<dbReference type="Pfam" id="PF00849">
    <property type="entry name" value="PseudoU_synth_2"/>
    <property type="match status" value="1"/>
</dbReference>
<dbReference type="CDD" id="cd00165">
    <property type="entry name" value="S4"/>
    <property type="match status" value="1"/>
</dbReference>
<feature type="domain" description="RNA-binding S4" evidence="6">
    <location>
        <begin position="3"/>
        <end position="63"/>
    </location>
</feature>
<reference evidence="7" key="1">
    <citation type="journal article" date="2014" name="Gene">
        <title>Genome-guided analysis of transformation efficiency and carbon dioxide assimilation by Moorella thermoacetica Y72.</title>
        <authorList>
            <person name="Tsukahara K."/>
            <person name="Kita A."/>
            <person name="Nakashimada Y."/>
            <person name="Hoshino T."/>
            <person name="Murakami K."/>
        </authorList>
    </citation>
    <scope>NUCLEOTIDE SEQUENCE [LARGE SCALE GENOMIC DNA]</scope>
    <source>
        <strain evidence="7">Y72</strain>
    </source>
</reference>
<dbReference type="InterPro" id="IPR002942">
    <property type="entry name" value="S4_RNA-bd"/>
</dbReference>
<dbReference type="InterPro" id="IPR050343">
    <property type="entry name" value="RsuA_PseudoU_synthase"/>
</dbReference>
<proteinExistence type="inferred from homology"/>
<dbReference type="InterPro" id="IPR018496">
    <property type="entry name" value="PsdUridine_synth_RsuA/RluB_CS"/>
</dbReference>
<evidence type="ECO:0000256" key="5">
    <source>
        <dbReference type="RuleBase" id="RU003887"/>
    </source>
</evidence>
<dbReference type="PROSITE" id="PS01149">
    <property type="entry name" value="PSI_RSU"/>
    <property type="match status" value="1"/>
</dbReference>
<dbReference type="FunFam" id="3.10.290.10:FF:000003">
    <property type="entry name" value="Pseudouridine synthase"/>
    <property type="match status" value="1"/>
</dbReference>
<dbReference type="PANTHER" id="PTHR47683">
    <property type="entry name" value="PSEUDOURIDINE SYNTHASE FAMILY PROTEIN-RELATED"/>
    <property type="match status" value="1"/>
</dbReference>
<organism evidence="7">
    <name type="scientific">Moorella thermoacetica Y72</name>
    <dbReference type="NCBI Taxonomy" id="1325331"/>
    <lineage>
        <taxon>Bacteria</taxon>
        <taxon>Bacillati</taxon>
        <taxon>Bacillota</taxon>
        <taxon>Clostridia</taxon>
        <taxon>Neomoorellales</taxon>
        <taxon>Neomoorellaceae</taxon>
        <taxon>Neomoorella</taxon>
    </lineage>
</organism>
<dbReference type="InterPro" id="IPR006145">
    <property type="entry name" value="PsdUridine_synth_RsuA/RluA"/>
</dbReference>
<dbReference type="SUPFAM" id="SSF55174">
    <property type="entry name" value="Alpha-L RNA-binding motif"/>
    <property type="match status" value="1"/>
</dbReference>
<dbReference type="Gene3D" id="3.10.290.10">
    <property type="entry name" value="RNA-binding S4 domain"/>
    <property type="match status" value="1"/>
</dbReference>
<accession>A0A0S6UDG8</accession>
<dbReference type="PROSITE" id="PS50889">
    <property type="entry name" value="S4"/>
    <property type="match status" value="1"/>
</dbReference>
<sequence length="242" mass="27132">MIMRLQKYLALAGVASRRRAEDLIRAGRVRVNGRVIKVMGVQVEPGQDKVTVDGQPVTGPERKYYLLLFKPAGYVTTVSDPRGRPKVTDLVHGIPARLYPVGRLDYATEGLLLLTNDGELTLRLTHPRYGVTKTYLALVRGIPDANTIQHLRCGVKLEDGPTAPARVNLCRAGKDSALLELTLREGRNREVRRMLAAVGHPVLRLRRIRLAFLTLRGLKPGTYRHLTPHEVERLYRLVGLKK</sequence>
<dbReference type="FunFam" id="3.30.70.1560:FF:000001">
    <property type="entry name" value="Pseudouridine synthase"/>
    <property type="match status" value="1"/>
</dbReference>
<evidence type="ECO:0000256" key="2">
    <source>
        <dbReference type="ARBA" id="ARBA00022884"/>
    </source>
</evidence>
<gene>
    <name evidence="7" type="ORF">MTY_2478</name>
</gene>
<dbReference type="NCBIfam" id="TIGR00093">
    <property type="entry name" value="pseudouridine synthase"/>
    <property type="match status" value="1"/>
</dbReference>
<evidence type="ECO:0000256" key="3">
    <source>
        <dbReference type="ARBA" id="ARBA00023235"/>
    </source>
</evidence>
<dbReference type="GO" id="GO:0003723">
    <property type="term" value="F:RNA binding"/>
    <property type="evidence" value="ECO:0007669"/>
    <property type="project" value="UniProtKB-KW"/>
</dbReference>
<dbReference type="Pfam" id="PF01479">
    <property type="entry name" value="S4"/>
    <property type="match status" value="1"/>
</dbReference>
<dbReference type="GO" id="GO:0120159">
    <property type="term" value="F:rRNA pseudouridine synthase activity"/>
    <property type="evidence" value="ECO:0007669"/>
    <property type="project" value="UniProtKB-ARBA"/>
</dbReference>
<evidence type="ECO:0000256" key="1">
    <source>
        <dbReference type="ARBA" id="ARBA00008348"/>
    </source>
</evidence>
<comment type="similarity">
    <text evidence="1 5">Belongs to the pseudouridine synthase RsuA family.</text>
</comment>
<dbReference type="InterPro" id="IPR000748">
    <property type="entry name" value="PsdUridine_synth_RsuA/RluB/E/F"/>
</dbReference>
<evidence type="ECO:0000259" key="6">
    <source>
        <dbReference type="SMART" id="SM00363"/>
    </source>
</evidence>
<dbReference type="Proteomes" id="UP000063718">
    <property type="component" value="Unassembled WGS sequence"/>
</dbReference>
<dbReference type="AlphaFoldDB" id="A0A0S6UDG8"/>
<evidence type="ECO:0000256" key="4">
    <source>
        <dbReference type="PROSITE-ProRule" id="PRU00182"/>
    </source>
</evidence>
<dbReference type="GO" id="GO:0005829">
    <property type="term" value="C:cytosol"/>
    <property type="evidence" value="ECO:0007669"/>
    <property type="project" value="UniProtKB-ARBA"/>
</dbReference>
<dbReference type="EMBL" id="DF238840">
    <property type="protein sequence ID" value="GAF27137.1"/>
    <property type="molecule type" value="Genomic_DNA"/>
</dbReference>
<dbReference type="Gene3D" id="3.30.2350.10">
    <property type="entry name" value="Pseudouridine synthase"/>
    <property type="match status" value="1"/>
</dbReference>
<evidence type="ECO:0000313" key="7">
    <source>
        <dbReference type="EMBL" id="GAF27137.1"/>
    </source>
</evidence>
<dbReference type="InterPro" id="IPR036986">
    <property type="entry name" value="S4_RNA-bd_sf"/>
</dbReference>